<organism evidence="2">
    <name type="scientific">viral metagenome</name>
    <dbReference type="NCBI Taxonomy" id="1070528"/>
    <lineage>
        <taxon>unclassified sequences</taxon>
        <taxon>metagenomes</taxon>
        <taxon>organismal metagenomes</taxon>
    </lineage>
</organism>
<accession>A0A6C0BHR6</accession>
<proteinExistence type="predicted"/>
<keyword evidence="1" id="KW-1133">Transmembrane helix</keyword>
<feature type="transmembrane region" description="Helical" evidence="1">
    <location>
        <begin position="33"/>
        <end position="54"/>
    </location>
</feature>
<reference evidence="2" key="1">
    <citation type="journal article" date="2020" name="Nature">
        <title>Giant virus diversity and host interactions through global metagenomics.</title>
        <authorList>
            <person name="Schulz F."/>
            <person name="Roux S."/>
            <person name="Paez-Espino D."/>
            <person name="Jungbluth S."/>
            <person name="Walsh D.A."/>
            <person name="Denef V.J."/>
            <person name="McMahon K.D."/>
            <person name="Konstantinidis K.T."/>
            <person name="Eloe-Fadrosh E.A."/>
            <person name="Kyrpides N.C."/>
            <person name="Woyke T."/>
        </authorList>
    </citation>
    <scope>NUCLEOTIDE SEQUENCE</scope>
    <source>
        <strain evidence="2">GVMAG-M-3300013006-15</strain>
    </source>
</reference>
<protein>
    <submittedName>
        <fullName evidence="2">Uncharacterized protein</fullName>
    </submittedName>
</protein>
<dbReference type="AlphaFoldDB" id="A0A6C0BHR6"/>
<keyword evidence="1" id="KW-0812">Transmembrane</keyword>
<keyword evidence="1" id="KW-0472">Membrane</keyword>
<evidence type="ECO:0000313" key="2">
    <source>
        <dbReference type="EMBL" id="QHS91650.1"/>
    </source>
</evidence>
<feature type="transmembrane region" description="Helical" evidence="1">
    <location>
        <begin position="70"/>
        <end position="85"/>
    </location>
</feature>
<sequence>MTIRMFNAVVDGAVSFNLRNESFQNRNDSRIPFFEIVFLAVIMFIDIWIIFWLWNNVVTKLISVARPMKSLWYSVGLIVLLFITGR</sequence>
<name>A0A6C0BHR6_9ZZZZ</name>
<evidence type="ECO:0000256" key="1">
    <source>
        <dbReference type="SAM" id="Phobius"/>
    </source>
</evidence>
<dbReference type="EMBL" id="MN739162">
    <property type="protein sequence ID" value="QHS91650.1"/>
    <property type="molecule type" value="Genomic_DNA"/>
</dbReference>